<feature type="domain" description="AAA" evidence="1">
    <location>
        <begin position="36"/>
        <end position="161"/>
    </location>
</feature>
<dbReference type="InterPro" id="IPR027417">
    <property type="entry name" value="P-loop_NTPase"/>
</dbReference>
<evidence type="ECO:0000259" key="2">
    <source>
        <dbReference type="Pfam" id="PF13635"/>
    </source>
</evidence>
<dbReference type="EMBL" id="WPAF01000011">
    <property type="protein sequence ID" value="KAF0134206.1"/>
    <property type="molecule type" value="Genomic_DNA"/>
</dbReference>
<gene>
    <name evidence="3" type="ORF">FD145_849</name>
</gene>
<dbReference type="Pfam" id="PF13635">
    <property type="entry name" value="DUF4143"/>
    <property type="match status" value="1"/>
</dbReference>
<comment type="caution">
    <text evidence="3">The sequence shown here is derived from an EMBL/GenBank/DDBJ whole genome shotgun (WGS) entry which is preliminary data.</text>
</comment>
<organism evidence="3 4">
    <name type="scientific">Candidatus Saganbacteria bacterium</name>
    <dbReference type="NCBI Taxonomy" id="2575572"/>
    <lineage>
        <taxon>Bacteria</taxon>
        <taxon>Bacillati</taxon>
        <taxon>Saganbacteria</taxon>
    </lineage>
</organism>
<reference evidence="3 4" key="1">
    <citation type="submission" date="2019-12" db="EMBL/GenBank/DDBJ databases">
        <authorList>
            <person name="Wolfe R."/>
            <person name="Danczak R."/>
            <person name="Wilkins M."/>
        </authorList>
    </citation>
    <scope>NUCLEOTIDE SEQUENCE [LARGE SCALE GENOMIC DNA]</scope>
    <source>
        <strain evidence="3">X2_MaxBin.013</strain>
    </source>
</reference>
<dbReference type="SUPFAM" id="SSF52540">
    <property type="entry name" value="P-loop containing nucleoside triphosphate hydrolases"/>
    <property type="match status" value="1"/>
</dbReference>
<evidence type="ECO:0000313" key="4">
    <source>
        <dbReference type="Proteomes" id="UP000488506"/>
    </source>
</evidence>
<dbReference type="PANTHER" id="PTHR33295">
    <property type="entry name" value="ATPASE"/>
    <property type="match status" value="1"/>
</dbReference>
<proteinExistence type="predicted"/>
<evidence type="ECO:0000259" key="1">
    <source>
        <dbReference type="Pfam" id="PF13173"/>
    </source>
</evidence>
<dbReference type="InterPro" id="IPR025420">
    <property type="entry name" value="DUF4143"/>
</dbReference>
<name>A0A833L117_UNCSA</name>
<accession>A0A833L117</accession>
<sequence>MKRLLEEIIKTWWSEPFPLVKPRTIKLSEFFDPKIKKILSVIGFRRTGKTFTLFDFAKGYGKQQCIYINFEDERLPADVQVLSRLIEVIKELKGSQPLVLLLDEIQEIPGWSVWARRVNETTPYHLILSGSSSKLSSKEIPTELRGQTLSIQISPLNWREFIQFKGLNLQETAIPQVLNTAREYITFGGLPEIVLAEEGIKPLLLTEYYNTFVLRDVIERYHLRNAEALKDLLRLILNTRTYTYTKLANTLKSLGHGAGKATIIRYMHWLESTFFLSTVELCSPNVKRRIQAAKKAYIIDTYFCSRFSNVFSQNLGSLMEQAVWGELERKRFHDPLLEIFYWKDYLQHEVDFVVMRNQIVKEIIQVTYAHNLSEIAERELNSLLKAAKELKCSNLTVITWEFESKMEMKGHIVNCIPFWKWLL</sequence>
<dbReference type="Pfam" id="PF13173">
    <property type="entry name" value="AAA_14"/>
    <property type="match status" value="1"/>
</dbReference>
<protein>
    <submittedName>
        <fullName evidence="3">ATPase</fullName>
    </submittedName>
</protein>
<dbReference type="PANTHER" id="PTHR33295:SF8">
    <property type="entry name" value="AAA+ ATPASE DOMAIN-CONTAINING PROTEIN"/>
    <property type="match status" value="1"/>
</dbReference>
<dbReference type="AlphaFoldDB" id="A0A833L117"/>
<dbReference type="InterPro" id="IPR041682">
    <property type="entry name" value="AAA_14"/>
</dbReference>
<evidence type="ECO:0000313" key="3">
    <source>
        <dbReference type="EMBL" id="KAF0134206.1"/>
    </source>
</evidence>
<dbReference type="Proteomes" id="UP000488506">
    <property type="component" value="Unassembled WGS sequence"/>
</dbReference>
<feature type="domain" description="DUF4143" evidence="2">
    <location>
        <begin position="215"/>
        <end position="358"/>
    </location>
</feature>